<dbReference type="RefSeq" id="WP_307161234.1">
    <property type="nucleotide sequence ID" value="NZ_JAUSWV010000002.1"/>
</dbReference>
<accession>A0ABU0NHP1</accession>
<evidence type="ECO:0000313" key="4">
    <source>
        <dbReference type="Proteomes" id="UP001230654"/>
    </source>
</evidence>
<dbReference type="Gene3D" id="1.25.40.10">
    <property type="entry name" value="Tetratricopeptide repeat domain"/>
    <property type="match status" value="1"/>
</dbReference>
<proteinExistence type="predicted"/>
<evidence type="ECO:0000313" key="3">
    <source>
        <dbReference type="EMBL" id="MDQ0578639.1"/>
    </source>
</evidence>
<keyword evidence="4" id="KW-1185">Reference proteome</keyword>
<dbReference type="Proteomes" id="UP001230654">
    <property type="component" value="Unassembled WGS sequence"/>
</dbReference>
<dbReference type="InterPro" id="IPR005158">
    <property type="entry name" value="BTAD"/>
</dbReference>
<dbReference type="InterPro" id="IPR011990">
    <property type="entry name" value="TPR-like_helical_dom_sf"/>
</dbReference>
<reference evidence="3 4" key="1">
    <citation type="submission" date="2023-07" db="EMBL/GenBank/DDBJ databases">
        <title>Comparative genomics of wheat-associated soil bacteria to identify genetic determinants of phenazine resistance.</title>
        <authorList>
            <person name="Mouncey N."/>
        </authorList>
    </citation>
    <scope>NUCLEOTIDE SEQUENCE [LARGE SCALE GENOMIC DNA]</scope>
    <source>
        <strain evidence="3 4">B2I6</strain>
    </source>
</reference>
<dbReference type="EMBL" id="JAUSWV010000002">
    <property type="protein sequence ID" value="MDQ0578639.1"/>
    <property type="molecule type" value="Genomic_DNA"/>
</dbReference>
<dbReference type="SMART" id="SM01043">
    <property type="entry name" value="BTAD"/>
    <property type="match status" value="1"/>
</dbReference>
<feature type="domain" description="Bacterial transcriptional activator" evidence="2">
    <location>
        <begin position="36"/>
        <end position="177"/>
    </location>
</feature>
<comment type="caution">
    <text evidence="3">The sequence shown here is derived from an EMBL/GenBank/DDBJ whole genome shotgun (WGS) entry which is preliminary data.</text>
</comment>
<protein>
    <recommendedName>
        <fullName evidence="2">Bacterial transcriptional activator domain-containing protein</fullName>
    </recommendedName>
</protein>
<keyword evidence="1" id="KW-0902">Two-component regulatory system</keyword>
<gene>
    <name evidence="3" type="ORF">QF030_000817</name>
</gene>
<evidence type="ECO:0000259" key="2">
    <source>
        <dbReference type="SMART" id="SM01043"/>
    </source>
</evidence>
<name>A0ABU0NHP1_STRRH</name>
<sequence>MQGLRSSLGSDPSGNVYVPRRKAGEDAYRLTASVRCDWTRFLQLVERALPLGPSGLPDLEKALTLVRGKPFGGRPLPWARPYQQEMITLIVDVAHTVATYRIPAGPHHDLNAARRAVSTGLDVDDTAELLYRDWMRLEAARGNRSGLHTAITRVQQVNRDLVCSLEIETTQLIDELLNGSGTVRKAL</sequence>
<organism evidence="3 4">
    <name type="scientific">Streptomyces rishiriensis</name>
    <dbReference type="NCBI Taxonomy" id="68264"/>
    <lineage>
        <taxon>Bacteria</taxon>
        <taxon>Bacillati</taxon>
        <taxon>Actinomycetota</taxon>
        <taxon>Actinomycetes</taxon>
        <taxon>Kitasatosporales</taxon>
        <taxon>Streptomycetaceae</taxon>
        <taxon>Streptomyces</taxon>
    </lineage>
</organism>
<evidence type="ECO:0000256" key="1">
    <source>
        <dbReference type="ARBA" id="ARBA00023012"/>
    </source>
</evidence>